<accession>A0A173MGJ9</accession>
<gene>
    <name evidence="2" type="ORF">SAMN05421788_107286</name>
</gene>
<dbReference type="PROSITE" id="PS50042">
    <property type="entry name" value="CNMP_BINDING_3"/>
    <property type="match status" value="1"/>
</dbReference>
<dbReference type="STRING" id="477680.SAMN05421788_107286"/>
<dbReference type="Gene3D" id="2.60.120.10">
    <property type="entry name" value="Jelly Rolls"/>
    <property type="match status" value="1"/>
</dbReference>
<keyword evidence="2" id="KW-0808">Transferase</keyword>
<dbReference type="GO" id="GO:0016301">
    <property type="term" value="F:kinase activity"/>
    <property type="evidence" value="ECO:0007669"/>
    <property type="project" value="UniProtKB-KW"/>
</dbReference>
<evidence type="ECO:0000313" key="2">
    <source>
        <dbReference type="EMBL" id="SIT27643.1"/>
    </source>
</evidence>
<organism evidence="2 3">
    <name type="scientific">Filimonas lacunae</name>
    <dbReference type="NCBI Taxonomy" id="477680"/>
    <lineage>
        <taxon>Bacteria</taxon>
        <taxon>Pseudomonadati</taxon>
        <taxon>Bacteroidota</taxon>
        <taxon>Chitinophagia</taxon>
        <taxon>Chitinophagales</taxon>
        <taxon>Chitinophagaceae</taxon>
        <taxon>Filimonas</taxon>
    </lineage>
</organism>
<dbReference type="EMBL" id="FTOR01000007">
    <property type="protein sequence ID" value="SIT27643.1"/>
    <property type="molecule type" value="Genomic_DNA"/>
</dbReference>
<dbReference type="CDD" id="cd00038">
    <property type="entry name" value="CAP_ED"/>
    <property type="match status" value="1"/>
</dbReference>
<feature type="domain" description="Cyclic nucleotide-binding" evidence="1">
    <location>
        <begin position="35"/>
        <end position="135"/>
    </location>
</feature>
<dbReference type="KEGG" id="fln:FLA_2645"/>
<dbReference type="SUPFAM" id="SSF51206">
    <property type="entry name" value="cAMP-binding domain-like"/>
    <property type="match status" value="1"/>
</dbReference>
<reference evidence="3" key="1">
    <citation type="submission" date="2017-01" db="EMBL/GenBank/DDBJ databases">
        <authorList>
            <person name="Varghese N."/>
            <person name="Submissions S."/>
        </authorList>
    </citation>
    <scope>NUCLEOTIDE SEQUENCE [LARGE SCALE GENOMIC DNA]</scope>
    <source>
        <strain evidence="3">DSM 21054</strain>
    </source>
</reference>
<keyword evidence="2" id="KW-0418">Kinase</keyword>
<name>A0A173MGJ9_9BACT</name>
<dbReference type="Proteomes" id="UP000186917">
    <property type="component" value="Unassembled WGS sequence"/>
</dbReference>
<keyword evidence="3" id="KW-1185">Reference proteome</keyword>
<evidence type="ECO:0000313" key="3">
    <source>
        <dbReference type="Proteomes" id="UP000186917"/>
    </source>
</evidence>
<dbReference type="Pfam" id="PF00027">
    <property type="entry name" value="cNMP_binding"/>
    <property type="match status" value="1"/>
</dbReference>
<sequence length="219" mass="25418">MEIPRPAVLYIYLFNHRLKSMFEVFLQKFNEKVKLTPEEEAWVVQQLTPKKLLKKQYLLQEGEVCKQVVFVEKGALRAFVLDGKGNEHITAFALEGWTMGDLCSFMKEEPGTLNIQALEDCDLLLISKAAHDLLLQTQPKYEIYFRILMTEGYMALQRRTTNLISLSLEQQYKAFTETYPNIVQRVPQHMIASHMGLKPETLSRIRSRMNADKESKSID</sequence>
<proteinExistence type="predicted"/>
<dbReference type="InterPro" id="IPR014710">
    <property type="entry name" value="RmlC-like_jellyroll"/>
</dbReference>
<dbReference type="AlphaFoldDB" id="A0A173MGJ9"/>
<evidence type="ECO:0000259" key="1">
    <source>
        <dbReference type="PROSITE" id="PS50042"/>
    </source>
</evidence>
<protein>
    <submittedName>
        <fullName evidence="2">cAMP-binding domain of CRP or a regulatory subunit of cAMP-dependent protein kinases</fullName>
    </submittedName>
</protein>
<dbReference type="InterPro" id="IPR000595">
    <property type="entry name" value="cNMP-bd_dom"/>
</dbReference>
<dbReference type="InterPro" id="IPR018490">
    <property type="entry name" value="cNMP-bd_dom_sf"/>
</dbReference>